<dbReference type="AlphaFoldDB" id="A0A327NK27"/>
<sequence length="93" mass="10659">MDWHCRGGLNYFDTRKQTFKAYSEKDGLASNIVCSIQKDHHNKLWLGTNNGLSRFDPQTEQFRNFTVSDGLQGNEFRDNSSYQTANGQLFFGG</sequence>
<keyword evidence="2" id="KW-1185">Reference proteome</keyword>
<dbReference type="EMBL" id="QLII01000001">
    <property type="protein sequence ID" value="RAI75711.1"/>
    <property type="molecule type" value="Genomic_DNA"/>
</dbReference>
<dbReference type="RefSeq" id="WP_111344415.1">
    <property type="nucleotide sequence ID" value="NZ_QLII01000001.1"/>
</dbReference>
<dbReference type="Gene3D" id="2.130.10.10">
    <property type="entry name" value="YVTN repeat-like/Quinoprotein amine dehydrogenase"/>
    <property type="match status" value="1"/>
</dbReference>
<organism evidence="1 2">
    <name type="scientific">Spirosoma telluris</name>
    <dbReference type="NCBI Taxonomy" id="2183553"/>
    <lineage>
        <taxon>Bacteria</taxon>
        <taxon>Pseudomonadati</taxon>
        <taxon>Bacteroidota</taxon>
        <taxon>Cytophagia</taxon>
        <taxon>Cytophagales</taxon>
        <taxon>Cytophagaceae</taxon>
        <taxon>Spirosoma</taxon>
    </lineage>
</organism>
<comment type="caution">
    <text evidence="1">The sequence shown here is derived from an EMBL/GenBank/DDBJ whole genome shotgun (WGS) entry which is preliminary data.</text>
</comment>
<gene>
    <name evidence="1" type="ORF">HMF3257_18940</name>
</gene>
<accession>A0A327NK27</accession>
<proteinExistence type="predicted"/>
<dbReference type="InterPro" id="IPR015943">
    <property type="entry name" value="WD40/YVTN_repeat-like_dom_sf"/>
</dbReference>
<protein>
    <recommendedName>
        <fullName evidence="3">Histidine kinase</fullName>
    </recommendedName>
</protein>
<evidence type="ECO:0000313" key="2">
    <source>
        <dbReference type="Proteomes" id="UP000249016"/>
    </source>
</evidence>
<dbReference type="SUPFAM" id="SSF63829">
    <property type="entry name" value="Calcium-dependent phosphotriesterase"/>
    <property type="match status" value="1"/>
</dbReference>
<dbReference type="InterPro" id="IPR011110">
    <property type="entry name" value="Reg_prop"/>
</dbReference>
<reference evidence="1 2" key="1">
    <citation type="submission" date="2018-06" db="EMBL/GenBank/DDBJ databases">
        <title>Spirosoma sp. HMF3257 Genome sequencing and assembly.</title>
        <authorList>
            <person name="Kang H."/>
            <person name="Cha I."/>
            <person name="Kim H."/>
            <person name="Kang J."/>
            <person name="Joh K."/>
        </authorList>
    </citation>
    <scope>NUCLEOTIDE SEQUENCE [LARGE SCALE GENOMIC DNA]</scope>
    <source>
        <strain evidence="1 2">HMF3257</strain>
    </source>
</reference>
<evidence type="ECO:0008006" key="3">
    <source>
        <dbReference type="Google" id="ProtNLM"/>
    </source>
</evidence>
<dbReference type="Proteomes" id="UP000249016">
    <property type="component" value="Unassembled WGS sequence"/>
</dbReference>
<dbReference type="Pfam" id="PF07494">
    <property type="entry name" value="Reg_prop"/>
    <property type="match status" value="1"/>
</dbReference>
<evidence type="ECO:0000313" key="1">
    <source>
        <dbReference type="EMBL" id="RAI75711.1"/>
    </source>
</evidence>
<name>A0A327NK27_9BACT</name>
<dbReference type="OrthoDB" id="799853at2"/>